<dbReference type="Proteomes" id="UP000238176">
    <property type="component" value="Unassembled WGS sequence"/>
</dbReference>
<sequence>MSFTTVPQSTLPKNCPTPTRATLSGYQFRTAPYDAYDPGPWLWRADPTYQRDLRTGRHRRDEAPDPLPSTPNHQVVVIRDLAWARFLESSAPLAQAHITTRPTRPPLRKRLTRALRIAITILRGAPSPTPPS</sequence>
<dbReference type="AlphaFoldDB" id="A0A2T0USQ5"/>
<keyword evidence="3" id="KW-1185">Reference proteome</keyword>
<name>A0A2T0USQ5_9ACTN</name>
<reference evidence="2 3" key="1">
    <citation type="submission" date="2018-03" db="EMBL/GenBank/DDBJ databases">
        <title>Genomic Encyclopedia of Type Strains, Phase III (KMG-III): the genomes of soil and plant-associated and newly described type strains.</title>
        <authorList>
            <person name="Whitman W."/>
        </authorList>
    </citation>
    <scope>NUCLEOTIDE SEQUENCE [LARGE SCALE GENOMIC DNA]</scope>
    <source>
        <strain evidence="2 3">CGMCC 4.7067</strain>
    </source>
</reference>
<protein>
    <submittedName>
        <fullName evidence="2">Uncharacterized protein</fullName>
    </submittedName>
</protein>
<accession>A0A2T0USQ5</accession>
<evidence type="ECO:0000313" key="2">
    <source>
        <dbReference type="EMBL" id="PRY60961.1"/>
    </source>
</evidence>
<proteinExistence type="predicted"/>
<feature type="region of interest" description="Disordered" evidence="1">
    <location>
        <begin position="53"/>
        <end position="72"/>
    </location>
</feature>
<evidence type="ECO:0000313" key="3">
    <source>
        <dbReference type="Proteomes" id="UP000238176"/>
    </source>
</evidence>
<comment type="caution">
    <text evidence="2">The sequence shown here is derived from an EMBL/GenBank/DDBJ whole genome shotgun (WGS) entry which is preliminary data.</text>
</comment>
<gene>
    <name evidence="2" type="ORF">B0I28_102576</name>
</gene>
<organism evidence="2 3">
    <name type="scientific">Glycomyces artemisiae</name>
    <dbReference type="NCBI Taxonomy" id="1076443"/>
    <lineage>
        <taxon>Bacteria</taxon>
        <taxon>Bacillati</taxon>
        <taxon>Actinomycetota</taxon>
        <taxon>Actinomycetes</taxon>
        <taxon>Glycomycetales</taxon>
        <taxon>Glycomycetaceae</taxon>
        <taxon>Glycomyces</taxon>
    </lineage>
</organism>
<feature type="region of interest" description="Disordered" evidence="1">
    <location>
        <begin position="1"/>
        <end position="22"/>
    </location>
</feature>
<evidence type="ECO:0000256" key="1">
    <source>
        <dbReference type="SAM" id="MobiDB-lite"/>
    </source>
</evidence>
<dbReference type="EMBL" id="PVTJ01000002">
    <property type="protein sequence ID" value="PRY60961.1"/>
    <property type="molecule type" value="Genomic_DNA"/>
</dbReference>
<feature type="compositionally biased region" description="Basic and acidic residues" evidence="1">
    <location>
        <begin position="53"/>
        <end position="63"/>
    </location>
</feature>